<organism evidence="1 2">
    <name type="scientific">Allokutzneria multivorans</name>
    <dbReference type="NCBI Taxonomy" id="1142134"/>
    <lineage>
        <taxon>Bacteria</taxon>
        <taxon>Bacillati</taxon>
        <taxon>Actinomycetota</taxon>
        <taxon>Actinomycetes</taxon>
        <taxon>Pseudonocardiales</taxon>
        <taxon>Pseudonocardiaceae</taxon>
        <taxon>Allokutzneria</taxon>
    </lineage>
</organism>
<sequence>MDLTQLRGLVAAPGPFVSVYLDGAEPHWADVRATLAEQGADARTLSSVDRALTESPGGSGRVLVASAGEVLLDRRLPEPPAQPLARWSALPYLMPLLERTEADLPHVVVFGDEVLGFDSDGILVEKTKQDNAIALAESADRMARRLSARLLVLSGEVQARTAVRMALPENSAAIAEELPEAGWSTVDGAVRKLIAQRADALGHNAVDRFRVELARGGDVARGLRAVVSALREGRVDTVLLDGAATADRTIWIGSEPTQIAVDEAELRALGVPRLARERADSALVMAAVATGAMLHLVTGDPDLADGAGALLRL</sequence>
<evidence type="ECO:0000313" key="1">
    <source>
        <dbReference type="EMBL" id="GAA4007592.1"/>
    </source>
</evidence>
<dbReference type="Pfam" id="PF18844">
    <property type="entry name" value="baeRF_family2"/>
    <property type="match status" value="1"/>
</dbReference>
<dbReference type="InterPro" id="IPR040701">
    <property type="entry name" value="Bact_RF_family2"/>
</dbReference>
<reference evidence="2" key="1">
    <citation type="journal article" date="2019" name="Int. J. Syst. Evol. Microbiol.">
        <title>The Global Catalogue of Microorganisms (GCM) 10K type strain sequencing project: providing services to taxonomists for standard genome sequencing and annotation.</title>
        <authorList>
            <consortium name="The Broad Institute Genomics Platform"/>
            <consortium name="The Broad Institute Genome Sequencing Center for Infectious Disease"/>
            <person name="Wu L."/>
            <person name="Ma J."/>
        </authorList>
    </citation>
    <scope>NUCLEOTIDE SEQUENCE [LARGE SCALE GENOMIC DNA]</scope>
    <source>
        <strain evidence="2">JCM 17342</strain>
    </source>
</reference>
<dbReference type="EMBL" id="BAABAL010000009">
    <property type="protein sequence ID" value="GAA4007592.1"/>
    <property type="molecule type" value="Genomic_DNA"/>
</dbReference>
<dbReference type="GO" id="GO:0016787">
    <property type="term" value="F:hydrolase activity"/>
    <property type="evidence" value="ECO:0007669"/>
    <property type="project" value="UniProtKB-KW"/>
</dbReference>
<keyword evidence="2" id="KW-1185">Reference proteome</keyword>
<keyword evidence="1" id="KW-0378">Hydrolase</keyword>
<protein>
    <submittedName>
        <fullName evidence="1">Vms1/Ankzf1 family peptidyl-tRNA hydrolase</fullName>
    </submittedName>
</protein>
<dbReference type="Proteomes" id="UP001501747">
    <property type="component" value="Unassembled WGS sequence"/>
</dbReference>
<comment type="caution">
    <text evidence="1">The sequence shown here is derived from an EMBL/GenBank/DDBJ whole genome shotgun (WGS) entry which is preliminary data.</text>
</comment>
<evidence type="ECO:0000313" key="2">
    <source>
        <dbReference type="Proteomes" id="UP001501747"/>
    </source>
</evidence>
<dbReference type="RefSeq" id="WP_344875435.1">
    <property type="nucleotide sequence ID" value="NZ_BAABAL010000009.1"/>
</dbReference>
<proteinExistence type="predicted"/>
<gene>
    <name evidence="1" type="ORF">GCM10022247_32130</name>
</gene>
<accession>A0ABP7S6U7</accession>
<name>A0ABP7S6U7_9PSEU</name>